<dbReference type="Proteomes" id="UP000323142">
    <property type="component" value="Unassembled WGS sequence"/>
</dbReference>
<protein>
    <submittedName>
        <fullName evidence="1">Uncharacterized protein</fullName>
    </submittedName>
</protein>
<dbReference type="EMBL" id="VUOA01000043">
    <property type="protein sequence ID" value="KAA2234797.1"/>
    <property type="molecule type" value="Genomic_DNA"/>
</dbReference>
<comment type="caution">
    <text evidence="1">The sequence shown here is derived from an EMBL/GenBank/DDBJ whole genome shotgun (WGS) entry which is preliminary data.</text>
</comment>
<sequence>MPEPAPGFWEFGAVREGDRVRIEITARASGGEPVTVSFEVSREEALRVADAVASAAGTAFNRTHRDDD</sequence>
<accession>A0A5B2V986</accession>
<reference evidence="1 2" key="2">
    <citation type="submission" date="2019-09" db="EMBL/GenBank/DDBJ databases">
        <authorList>
            <person name="Jin C."/>
        </authorList>
    </citation>
    <scope>NUCLEOTIDE SEQUENCE [LARGE SCALE GENOMIC DNA]</scope>
    <source>
        <strain evidence="1 2">BN140002</strain>
    </source>
</reference>
<organism evidence="1 2">
    <name type="scientific">Salinarimonas soli</name>
    <dbReference type="NCBI Taxonomy" id="1638099"/>
    <lineage>
        <taxon>Bacteria</taxon>
        <taxon>Pseudomonadati</taxon>
        <taxon>Pseudomonadota</taxon>
        <taxon>Alphaproteobacteria</taxon>
        <taxon>Hyphomicrobiales</taxon>
        <taxon>Salinarimonadaceae</taxon>
        <taxon>Salinarimonas</taxon>
    </lineage>
</organism>
<name>A0A5B2V986_9HYPH</name>
<evidence type="ECO:0000313" key="1">
    <source>
        <dbReference type="EMBL" id="KAA2234797.1"/>
    </source>
</evidence>
<evidence type="ECO:0000313" key="2">
    <source>
        <dbReference type="Proteomes" id="UP000323142"/>
    </source>
</evidence>
<proteinExistence type="predicted"/>
<gene>
    <name evidence="1" type="ORF">F0L46_22885</name>
</gene>
<dbReference type="AlphaFoldDB" id="A0A5B2V986"/>
<reference evidence="1 2" key="1">
    <citation type="submission" date="2019-09" db="EMBL/GenBank/DDBJ databases">
        <title>Salinarimonas rosea gen. nov., sp. nov., a new member of the a-2 subgroup of the Proteobacteria.</title>
        <authorList>
            <person name="Liu J."/>
        </authorList>
    </citation>
    <scope>NUCLEOTIDE SEQUENCE [LARGE SCALE GENOMIC DNA]</scope>
    <source>
        <strain evidence="1 2">BN140002</strain>
    </source>
</reference>
<dbReference type="RefSeq" id="WP_149821932.1">
    <property type="nucleotide sequence ID" value="NZ_VUOA01000043.1"/>
</dbReference>
<keyword evidence="2" id="KW-1185">Reference proteome</keyword>